<evidence type="ECO:0000313" key="10">
    <source>
        <dbReference type="Proteomes" id="UP000000539"/>
    </source>
</evidence>
<dbReference type="PANTHER" id="PTHR31395">
    <property type="entry name" value="SHISA"/>
    <property type="match status" value="1"/>
</dbReference>
<dbReference type="Proteomes" id="UP000000539">
    <property type="component" value="Chromosome 4"/>
</dbReference>
<dbReference type="GO" id="GO:0016020">
    <property type="term" value="C:membrane"/>
    <property type="evidence" value="ECO:0007669"/>
    <property type="project" value="UniProtKB-SubCell"/>
</dbReference>
<evidence type="ECO:0000259" key="8">
    <source>
        <dbReference type="Pfam" id="PF13908"/>
    </source>
</evidence>
<keyword evidence="4 6" id="KW-0472">Membrane</keyword>
<evidence type="ECO:0000256" key="3">
    <source>
        <dbReference type="ARBA" id="ARBA00022989"/>
    </source>
</evidence>
<evidence type="ECO:0000256" key="5">
    <source>
        <dbReference type="SAM" id="MobiDB-lite"/>
    </source>
</evidence>
<reference evidence="9" key="1">
    <citation type="submission" date="2020-11" db="EMBL/GenBank/DDBJ databases">
        <title>Gallus gallus (Chicken) genome, bGalGal1, GRCg7b, maternal haplotype autosomes + Z &amp; W.</title>
        <authorList>
            <person name="Warren W."/>
            <person name="Formenti G."/>
            <person name="Fedrigo O."/>
            <person name="Haase B."/>
            <person name="Mountcastle J."/>
            <person name="Balacco J."/>
            <person name="Tracey A."/>
            <person name="Schneider V."/>
            <person name="Okimoto R."/>
            <person name="Cheng H."/>
            <person name="Hawken R."/>
            <person name="Howe K."/>
            <person name="Jarvis E.D."/>
        </authorList>
    </citation>
    <scope>NUCLEOTIDE SEQUENCE [LARGE SCALE GENOMIC DNA]</scope>
    <source>
        <strain evidence="9">Broiler</strain>
    </source>
</reference>
<protein>
    <recommendedName>
        <fullName evidence="8">Shisa N-terminal domain-containing protein</fullName>
    </recommendedName>
</protein>
<feature type="domain" description="Shisa N-terminal" evidence="8">
    <location>
        <begin position="34"/>
        <end position="87"/>
    </location>
</feature>
<feature type="chain" id="PRO_5036456394" description="Shisa N-terminal domain-containing protein" evidence="7">
    <location>
        <begin position="33"/>
        <end position="278"/>
    </location>
</feature>
<dbReference type="InterPro" id="IPR026910">
    <property type="entry name" value="Shisa"/>
</dbReference>
<evidence type="ECO:0000256" key="7">
    <source>
        <dbReference type="SAM" id="SignalP"/>
    </source>
</evidence>
<proteinExistence type="predicted"/>
<evidence type="ECO:0000256" key="2">
    <source>
        <dbReference type="ARBA" id="ARBA00022692"/>
    </source>
</evidence>
<accession>A0A8V0Y6S4</accession>
<feature type="compositionally biased region" description="Low complexity" evidence="5">
    <location>
        <begin position="159"/>
        <end position="174"/>
    </location>
</feature>
<feature type="region of interest" description="Disordered" evidence="5">
    <location>
        <begin position="158"/>
        <end position="177"/>
    </location>
</feature>
<dbReference type="PANTHER" id="PTHR31395:SF25">
    <property type="entry name" value="ABLIM_ANCHOR DOMAIN-CONTAINING PROTEIN"/>
    <property type="match status" value="1"/>
</dbReference>
<evidence type="ECO:0000256" key="6">
    <source>
        <dbReference type="SAM" id="Phobius"/>
    </source>
</evidence>
<reference evidence="9" key="3">
    <citation type="submission" date="2025-09" db="UniProtKB">
        <authorList>
            <consortium name="Ensembl"/>
        </authorList>
    </citation>
    <scope>IDENTIFICATION</scope>
    <source>
        <strain evidence="9">broiler</strain>
    </source>
</reference>
<dbReference type="AlphaFoldDB" id="A0A8V0Y6S4"/>
<evidence type="ECO:0000313" key="9">
    <source>
        <dbReference type="Ensembl" id="ENSGALP00010016362.1"/>
    </source>
</evidence>
<comment type="subcellular location">
    <subcellularLocation>
        <location evidence="1">Membrane</location>
    </subcellularLocation>
</comment>
<keyword evidence="7" id="KW-0732">Signal</keyword>
<feature type="transmembrane region" description="Helical" evidence="6">
    <location>
        <begin position="103"/>
        <end position="132"/>
    </location>
</feature>
<keyword evidence="10" id="KW-1185">Reference proteome</keyword>
<keyword evidence="3 6" id="KW-1133">Transmembrane helix</keyword>
<dbReference type="Ensembl" id="ENSGALT00010028514.1">
    <property type="protein sequence ID" value="ENSGALP00010016362.1"/>
    <property type="gene ID" value="ENSGALG00010011920.1"/>
</dbReference>
<feature type="signal peptide" evidence="7">
    <location>
        <begin position="1"/>
        <end position="32"/>
    </location>
</feature>
<evidence type="ECO:0000256" key="1">
    <source>
        <dbReference type="ARBA" id="ARBA00004370"/>
    </source>
</evidence>
<dbReference type="Pfam" id="PF13908">
    <property type="entry name" value="Shisa_N"/>
    <property type="match status" value="1"/>
</dbReference>
<name>A0A8V0Y6S4_CHICK</name>
<keyword evidence="2 6" id="KW-0812">Transmembrane</keyword>
<dbReference type="GeneTree" id="ENSGT00940000157443"/>
<organism evidence="9 10">
    <name type="scientific">Gallus gallus</name>
    <name type="common">Chicken</name>
    <dbReference type="NCBI Taxonomy" id="9031"/>
    <lineage>
        <taxon>Eukaryota</taxon>
        <taxon>Metazoa</taxon>
        <taxon>Chordata</taxon>
        <taxon>Craniata</taxon>
        <taxon>Vertebrata</taxon>
        <taxon>Euteleostomi</taxon>
        <taxon>Archelosauria</taxon>
        <taxon>Archosauria</taxon>
        <taxon>Dinosauria</taxon>
        <taxon>Saurischia</taxon>
        <taxon>Theropoda</taxon>
        <taxon>Coelurosauria</taxon>
        <taxon>Aves</taxon>
        <taxon>Neognathae</taxon>
        <taxon>Galloanserae</taxon>
        <taxon>Galliformes</taxon>
        <taxon>Phasianidae</taxon>
        <taxon>Phasianinae</taxon>
        <taxon>Gallus</taxon>
    </lineage>
</organism>
<dbReference type="InterPro" id="IPR053891">
    <property type="entry name" value="Shisa_N"/>
</dbReference>
<sequence length="278" mass="29825">GWEHRAPAAGVRSRVGLLCVLLLALRGDPGRAAEYCHGWAGGTQRWHRGFQCPERYDGPEATLCCGTCSLRYCCSAPEARLDQSLCPGDSCASGRREGGGVPVYLPFLLVGSVFVAFVVGGACVGICCCKCLKSQDDEQRSGLAPGQTWLLEPNLPPHLSSSAASSATRSSLRSDPQPRNICMALAPSLPITGLPEGARFLSSSPTRGQLLHPLQASHRMPPDHITLMAPASFLRRPYGHSTNVCPASVMQDDQMLYSGGFHFSVTMLEKLFPAWPLC</sequence>
<reference evidence="9" key="2">
    <citation type="submission" date="2025-08" db="UniProtKB">
        <authorList>
            <consortium name="Ensembl"/>
        </authorList>
    </citation>
    <scope>IDENTIFICATION</scope>
    <source>
        <strain evidence="9">broiler</strain>
    </source>
</reference>
<evidence type="ECO:0000256" key="4">
    <source>
        <dbReference type="ARBA" id="ARBA00023136"/>
    </source>
</evidence>